<dbReference type="AlphaFoldDB" id="A0A6N7WN11"/>
<dbReference type="RefSeq" id="WP_154454497.1">
    <property type="nucleotide sequence ID" value="NZ_VUNP01000007.1"/>
</dbReference>
<evidence type="ECO:0000313" key="2">
    <source>
        <dbReference type="Proteomes" id="UP000471052"/>
    </source>
</evidence>
<dbReference type="InterPro" id="IPR045941">
    <property type="entry name" value="DUF6361"/>
</dbReference>
<evidence type="ECO:0000313" key="1">
    <source>
        <dbReference type="EMBL" id="MST53323.1"/>
    </source>
</evidence>
<dbReference type="OrthoDB" id="1825624at2"/>
<comment type="caution">
    <text evidence="1">The sequence shown here is derived from an EMBL/GenBank/DDBJ whole genome shotgun (WGS) entry which is preliminary data.</text>
</comment>
<dbReference type="Proteomes" id="UP000471052">
    <property type="component" value="Unassembled WGS sequence"/>
</dbReference>
<dbReference type="EMBL" id="VUNP01000007">
    <property type="protein sequence ID" value="MST53323.1"/>
    <property type="molecule type" value="Genomic_DNA"/>
</dbReference>
<proteinExistence type="predicted"/>
<gene>
    <name evidence="1" type="ORF">FYJ82_02560</name>
</gene>
<organism evidence="1 2">
    <name type="scientific">Streptococcus alactolyticus</name>
    <dbReference type="NCBI Taxonomy" id="29389"/>
    <lineage>
        <taxon>Bacteria</taxon>
        <taxon>Bacillati</taxon>
        <taxon>Bacillota</taxon>
        <taxon>Bacilli</taxon>
        <taxon>Lactobacillales</taxon>
        <taxon>Streptococcaceae</taxon>
        <taxon>Streptococcus</taxon>
    </lineage>
</organism>
<name>A0A6N7WN11_STRAY</name>
<accession>A0A6N7WN11</accession>
<dbReference type="Pfam" id="PF19888">
    <property type="entry name" value="DUF6361"/>
    <property type="match status" value="1"/>
</dbReference>
<protein>
    <submittedName>
        <fullName evidence="1">Uncharacterized protein</fullName>
    </submittedName>
</protein>
<sequence>MELGWIDFSKTERSKILSVLDLLSESGTLDELGIAPVRDGFSNLFFPGTTTIQTRAKYFFIVPYALKQLERSSETNPNRVFKALDAIEKSCGQIFLEQNSSENGIIGKRSLQSGGWVKRTPADIYWAGMKRYGIFTGGGLSLSEYIRISCAMKDKKTTLKKLGNRNDSAEENECDDKNAGDLFKMQFWKMPLYSDKWMENLSINLTKAEAEFLQEQIIENCKGSLLACVLEMGITEFLDCESFRDLGTIIDKFPEAVQQDYWLALAFSDFIYVIRTVYNIIISDGQNEAANDELERLKPDFKKSANIDVDFILNKLEVFTNPLLKKFLKQSQELMSAGDIEGLKKCITNREVQLKGTNRAKTTHPGEFDVNEWIGGGELDYRFYNARTIVRDVFESEGKTDVKSE</sequence>
<reference evidence="1 2" key="1">
    <citation type="submission" date="2019-08" db="EMBL/GenBank/DDBJ databases">
        <title>In-depth cultivation of the pig gut microbiome towards novel bacterial diversity and tailored functional studies.</title>
        <authorList>
            <person name="Wylensek D."/>
            <person name="Hitch T.C.A."/>
            <person name="Clavel T."/>
        </authorList>
    </citation>
    <scope>NUCLEOTIDE SEQUENCE [LARGE SCALE GENOMIC DNA]</scope>
    <source>
        <strain evidence="1 2">BL-178-WT-3A</strain>
    </source>
</reference>